<dbReference type="Proteomes" id="UP000265618">
    <property type="component" value="Unassembled WGS sequence"/>
</dbReference>
<evidence type="ECO:0000313" key="2">
    <source>
        <dbReference type="EMBL" id="GIQ80678.1"/>
    </source>
</evidence>
<name>A0A9K3CQT9_9EUKA</name>
<evidence type="ECO:0000313" key="3">
    <source>
        <dbReference type="EMBL" id="GIQ84662.1"/>
    </source>
</evidence>
<dbReference type="EMBL" id="BDIP01001565">
    <property type="protein sequence ID" value="GIQ84662.1"/>
    <property type="molecule type" value="Genomic_DNA"/>
</dbReference>
<evidence type="ECO:0000256" key="1">
    <source>
        <dbReference type="SAM" id="MobiDB-lite"/>
    </source>
</evidence>
<evidence type="ECO:0000313" key="4">
    <source>
        <dbReference type="Proteomes" id="UP000265618"/>
    </source>
</evidence>
<organism evidence="2 4">
    <name type="scientific">Kipferlia bialata</name>
    <dbReference type="NCBI Taxonomy" id="797122"/>
    <lineage>
        <taxon>Eukaryota</taxon>
        <taxon>Metamonada</taxon>
        <taxon>Carpediemonas-like organisms</taxon>
        <taxon>Kipferlia</taxon>
    </lineage>
</organism>
<proteinExistence type="predicted"/>
<dbReference type="AlphaFoldDB" id="A0A9K3CQT9"/>
<gene>
    <name evidence="2" type="ORF">KIPB_001512</name>
    <name evidence="3" type="ORF">KIPB_006198</name>
</gene>
<reference evidence="2 4" key="2">
    <citation type="journal article" date="2018" name="PLoS ONE">
        <title>The draft genome of Kipferlia bialata reveals reductive genome evolution in fornicate parasites.</title>
        <authorList>
            <person name="Tanifuji G."/>
            <person name="Takabayashi S."/>
            <person name="Kume K."/>
            <person name="Takagi M."/>
            <person name="Nakayama T."/>
            <person name="Kamikawa R."/>
            <person name="Inagaki Y."/>
            <person name="Hashimoto T."/>
        </authorList>
    </citation>
    <scope>NUCLEOTIDE SEQUENCE [LARGE SCALE GENOMIC DNA]</scope>
    <source>
        <strain evidence="2">NY0173</strain>
    </source>
</reference>
<keyword evidence="4" id="KW-1185">Reference proteome</keyword>
<comment type="caution">
    <text evidence="2">The sequence shown here is derived from an EMBL/GenBank/DDBJ whole genome shotgun (WGS) entry which is preliminary data.</text>
</comment>
<feature type="region of interest" description="Disordered" evidence="1">
    <location>
        <begin position="1"/>
        <end position="25"/>
    </location>
</feature>
<reference evidence="2" key="1">
    <citation type="submission" date="2016-10" db="EMBL/GenBank/DDBJ databases">
        <authorList>
            <person name="Tanifuji G."/>
            <person name="Kume K."/>
            <person name="Nakayama T."/>
            <person name="Takabayashi S."/>
            <person name="Hashimoto T."/>
        </authorList>
    </citation>
    <scope>NUCLEOTIDE SEQUENCE</scope>
    <source>
        <strain evidence="2">NY0173</strain>
    </source>
</reference>
<accession>A0A9K3CQT9</accession>
<sequence length="1089" mass="118361">MEEAMNPTDSVNPGPLGYGGSCPKGSQPPDAGDVLCLVPLLPYYDTGNPLSPRPVLGARSRRDKVWVSVTASSNDPEDVEREDIVGDVKYIKCLQYLLVSRYIRDAKEVEWHYLNSSSEVAGVCQLDPQGAEAAGAAYCVGIQGLIKGGSISIRDERLAVLPAALTLNSYVVLSVAALSVDSGTGAASILGDGSDIISRGTGTVRLLPALAGEEAVPREEAPGEPSVPSTVLSFSGDDRLLVPLPVLFRVCTVAECRASGWLRLDAQDTDILRWRVASGWSGRCSTLPVLPISSDSGTFCPSVPGHEVPCTEHRLPNDGGDFFRHGVEVPSHLVNREVVIAQVAASCLHRLGRPGLVVPQVDPIRAILGTMGSGKTLFMYRWLPTLGKAVLHVPNSIFGWKTEVHRGCLSTDSQLMLDALSAEGVSQRQAWALSRLYQTRREVFLNASHSSMQGSSPILDVVGSHIADRFGLTTPALLSSGEDVVTHVNQVVAASYARSEALREMLLDELARFILYNRRVGGRERDAVGHLLTQVTSSLVDDVVATLQGAESNEGRLRLLKTLNSTLSLPQLPVFVYIDEVQTFASRDRAPAVKSLTKTRECVLFLGGLNTAVVEVFLRSFDVYSHFRLPPLVDPTHIARLIRDILLGPLGLQVSDVPKHIRNTLAVSVMKAGGNARLVTWLLIALRKLVETPEVPNKVDCLRLLVCPTSDEERQSEREGGTQPLLRKWRLASETRREGYEARLAALVSEGGLIPHRKRHHFYGDMGFLTLLGLPLLPSVIRSEDPRLVWEEGYMCAQWAVSSGERPTCKEVSPLVPIGPTLHAMGKEGVFPRFFASLALADGNDDPGELFKELVVEVLLGRLRLVRRIMEWTGIGTSSLYMRSILGPSLMSADTSTIRDIRLPTGFELHTTTLEVAYGLDVLSSEAESNLAATLKTHMGAKRVCVFKNRENAIGPDLLMSIGEDILVGVDIEMGGGHFGWHYAMGMLVGQGRYYNTQLPACDYMISLRGSMTVGEVQRVFRGECKGSHCDSDVTAMYCQKLQDLAGGIGSELRESLAARAVSGGHVLMGAEFFGPFLWSVCRHAFKAN</sequence>
<dbReference type="EMBL" id="BDIP01000218">
    <property type="protein sequence ID" value="GIQ80678.1"/>
    <property type="molecule type" value="Genomic_DNA"/>
</dbReference>
<protein>
    <submittedName>
        <fullName evidence="2">Uncharacterized protein</fullName>
    </submittedName>
</protein>